<keyword evidence="3" id="KW-0169">Cobalamin biosynthesis</keyword>
<proteinExistence type="inferred from homology"/>
<dbReference type="GO" id="GO:0009236">
    <property type="term" value="P:cobalamin biosynthetic process"/>
    <property type="evidence" value="ECO:0007669"/>
    <property type="project" value="UniProtKB-KW"/>
</dbReference>
<protein>
    <recommendedName>
        <fullName evidence="5">Cobalamin biosynthesis precorrin-8X methylmutase CobH/CbiC domain-containing protein</fullName>
    </recommendedName>
</protein>
<dbReference type="SUPFAM" id="SSF63965">
    <property type="entry name" value="Precorrin-8X methylmutase CbiC/CobH"/>
    <property type="match status" value="1"/>
</dbReference>
<feature type="domain" description="Cobalamin biosynthesis precorrin-8X methylmutase CobH/CbiC" evidence="5">
    <location>
        <begin position="311"/>
        <end position="509"/>
    </location>
</feature>
<dbReference type="AlphaFoldDB" id="A0A917C082"/>
<comment type="caution">
    <text evidence="6">The sequence shown here is derived from an EMBL/GenBank/DDBJ whole genome shotgun (WGS) entry which is preliminary data.</text>
</comment>
<reference evidence="6" key="1">
    <citation type="journal article" date="2014" name="Int. J. Syst. Evol. Microbiol.">
        <title>Complete genome sequence of Corynebacterium casei LMG S-19264T (=DSM 44701T), isolated from a smear-ripened cheese.</title>
        <authorList>
            <consortium name="US DOE Joint Genome Institute (JGI-PGF)"/>
            <person name="Walter F."/>
            <person name="Albersmeier A."/>
            <person name="Kalinowski J."/>
            <person name="Ruckert C."/>
        </authorList>
    </citation>
    <scope>NUCLEOTIDE SEQUENCE</scope>
    <source>
        <strain evidence="6">CGMCC 1.15254</strain>
    </source>
</reference>
<keyword evidence="4" id="KW-0413">Isomerase</keyword>
<dbReference type="PANTHER" id="PTHR43588:SF1">
    <property type="entry name" value="COBALT-PRECORRIN-8 METHYLMUTASE"/>
    <property type="match status" value="1"/>
</dbReference>
<comment type="similarity">
    <text evidence="2">Belongs to the CobH/CbiC family.</text>
</comment>
<dbReference type="Pfam" id="PF02570">
    <property type="entry name" value="CbiC"/>
    <property type="match status" value="1"/>
</dbReference>
<evidence type="ECO:0000313" key="7">
    <source>
        <dbReference type="Proteomes" id="UP000632498"/>
    </source>
</evidence>
<dbReference type="PANTHER" id="PTHR43588">
    <property type="entry name" value="COBALT-PRECORRIN-8 METHYLMUTASE"/>
    <property type="match status" value="1"/>
</dbReference>
<evidence type="ECO:0000256" key="3">
    <source>
        <dbReference type="ARBA" id="ARBA00022573"/>
    </source>
</evidence>
<accession>A0A917C082</accession>
<evidence type="ECO:0000256" key="1">
    <source>
        <dbReference type="ARBA" id="ARBA00004953"/>
    </source>
</evidence>
<dbReference type="EMBL" id="BMHV01000010">
    <property type="protein sequence ID" value="GGF63606.1"/>
    <property type="molecule type" value="Genomic_DNA"/>
</dbReference>
<keyword evidence="7" id="KW-1185">Reference proteome</keyword>
<name>A0A917C082_9PROT</name>
<gene>
    <name evidence="6" type="ORF">GCM10011332_16970</name>
</gene>
<evidence type="ECO:0000256" key="2">
    <source>
        <dbReference type="ARBA" id="ARBA00009774"/>
    </source>
</evidence>
<sequence length="514" mass="55853">MTHLFDSYVMVDWSASSTPKKGADSIWYCVVERQGTKLVETALHNPTTRETAMQDLADRLSDLSARGLRVLVGCDFAFGYPKDFAPSIGAQDWSGVWQRLSAMIKDGADNSNNRFAVAAELNRKISGTTGPFWGCPKAQQNEFLESKKPYMNPLTNEMRLCEQRISGVKPVWQLLGTGCVGSQTLMGIARLEQLRRHAWLQDQIKVWPFETGLTANSLGAITLAEIYPSQIKVQAQGNLPKDALQVRTLARHYAELDQVGELASLFAGDPSLSDDQKDIVVREEGWVLGVGKSDKDQALDWLNSYLRAPNDIYRKSQKMIEHDIDVSGFDEDMQDVAIRMIHACGDVDVGVDIAYSAGAASVGRTALAKGCPILVDVEMVSHGIIRKRLAQHNPVVCTLNDARTPAKAEELGTTRSAAALEFWGDWLEGSVVVIGNAPTALFHLIQGILDGRFAKPALIVACPVGFVGAMESKETLIALAGDLGVPYITLRGRRGGSAIAASALNALAKKGITQ</sequence>
<dbReference type="InterPro" id="IPR003722">
    <property type="entry name" value="Cbl_synth_CobH/CbiC"/>
</dbReference>
<evidence type="ECO:0000313" key="6">
    <source>
        <dbReference type="EMBL" id="GGF63606.1"/>
    </source>
</evidence>
<dbReference type="Proteomes" id="UP000632498">
    <property type="component" value="Unassembled WGS sequence"/>
</dbReference>
<organism evidence="6 7">
    <name type="scientific">Terasakiella brassicae</name>
    <dbReference type="NCBI Taxonomy" id="1634917"/>
    <lineage>
        <taxon>Bacteria</taxon>
        <taxon>Pseudomonadati</taxon>
        <taxon>Pseudomonadota</taxon>
        <taxon>Alphaproteobacteria</taxon>
        <taxon>Rhodospirillales</taxon>
        <taxon>Terasakiellaceae</taxon>
        <taxon>Terasakiella</taxon>
    </lineage>
</organism>
<dbReference type="InterPro" id="IPR036588">
    <property type="entry name" value="CobH/CbiC_sf"/>
</dbReference>
<comment type="pathway">
    <text evidence="1">Cofactor biosynthesis; adenosylcobalamin biosynthesis.</text>
</comment>
<reference evidence="6" key="2">
    <citation type="submission" date="2020-09" db="EMBL/GenBank/DDBJ databases">
        <authorList>
            <person name="Sun Q."/>
            <person name="Zhou Y."/>
        </authorList>
    </citation>
    <scope>NUCLEOTIDE SEQUENCE</scope>
    <source>
        <strain evidence="6">CGMCC 1.15254</strain>
    </source>
</reference>
<dbReference type="GO" id="GO:0016993">
    <property type="term" value="F:precorrin-8X methylmutase activity"/>
    <property type="evidence" value="ECO:0007669"/>
    <property type="project" value="InterPro"/>
</dbReference>
<evidence type="ECO:0000259" key="5">
    <source>
        <dbReference type="Pfam" id="PF02570"/>
    </source>
</evidence>
<dbReference type="Gene3D" id="3.40.50.10230">
    <property type="entry name" value="Cobalamin biosynthesis CobH/CbiC, precorrin-8X methylmutase"/>
    <property type="match status" value="1"/>
</dbReference>
<evidence type="ECO:0000256" key="4">
    <source>
        <dbReference type="ARBA" id="ARBA00023235"/>
    </source>
</evidence>